<accession>A0A1Y2EEW6</accession>
<dbReference type="AlphaFoldDB" id="A0A1Y2EEW6"/>
<proteinExistence type="predicted"/>
<evidence type="ECO:0000313" key="2">
    <source>
        <dbReference type="Proteomes" id="UP000193689"/>
    </source>
</evidence>
<reference evidence="1 2" key="1">
    <citation type="submission" date="2016-07" db="EMBL/GenBank/DDBJ databases">
        <title>Pervasive Adenine N6-methylation of Active Genes in Fungi.</title>
        <authorList>
            <consortium name="DOE Joint Genome Institute"/>
            <person name="Mondo S.J."/>
            <person name="Dannebaum R.O."/>
            <person name="Kuo R.C."/>
            <person name="Labutti K."/>
            <person name="Haridas S."/>
            <person name="Kuo A."/>
            <person name="Salamov A."/>
            <person name="Ahrendt S.R."/>
            <person name="Lipzen A."/>
            <person name="Sullivan W."/>
            <person name="Andreopoulos W.B."/>
            <person name="Clum A."/>
            <person name="Lindquist E."/>
            <person name="Daum C."/>
            <person name="Ramamoorthy G.K."/>
            <person name="Gryganskyi A."/>
            <person name="Culley D."/>
            <person name="Magnuson J.K."/>
            <person name="James T.Y."/>
            <person name="O'Malley M.A."/>
            <person name="Stajich J.E."/>
            <person name="Spatafora J.W."/>
            <person name="Visel A."/>
            <person name="Grigoriev I.V."/>
        </authorList>
    </citation>
    <scope>NUCLEOTIDE SEQUENCE [LARGE SCALE GENOMIC DNA]</scope>
    <source>
        <strain evidence="1 2">CBS 129021</strain>
    </source>
</reference>
<name>A0A1Y2EEW6_9PEZI</name>
<gene>
    <name evidence="1" type="ORF">BCR38DRAFT_421003</name>
</gene>
<evidence type="ECO:0000313" key="1">
    <source>
        <dbReference type="EMBL" id="ORY70099.1"/>
    </source>
</evidence>
<sequence length="143" mass="15946">MIVARLILCGPWVILLFISHSNPSSYSYLHIGRCRCLGRACISQVSLLLGFIPVTHSVSSSLSFSLPPFTIEYGRYLASVTSLATLCSVAQAWLLHYGSKTILDRDGVNIFERPRDLTSRRWLSPSFSRVRGVKLGSQFIIEP</sequence>
<comment type="caution">
    <text evidence="1">The sequence shown here is derived from an EMBL/GenBank/DDBJ whole genome shotgun (WGS) entry which is preliminary data.</text>
</comment>
<dbReference type="RefSeq" id="XP_040720049.1">
    <property type="nucleotide sequence ID" value="XM_040859414.1"/>
</dbReference>
<keyword evidence="2" id="KW-1185">Reference proteome</keyword>
<protein>
    <submittedName>
        <fullName evidence="1">Uncharacterized protein</fullName>
    </submittedName>
</protein>
<dbReference type="InParanoid" id="A0A1Y2EEW6"/>
<dbReference type="EMBL" id="MCFJ01000002">
    <property type="protein sequence ID" value="ORY70099.1"/>
    <property type="molecule type" value="Genomic_DNA"/>
</dbReference>
<organism evidence="1 2">
    <name type="scientific">Pseudomassariella vexata</name>
    <dbReference type="NCBI Taxonomy" id="1141098"/>
    <lineage>
        <taxon>Eukaryota</taxon>
        <taxon>Fungi</taxon>
        <taxon>Dikarya</taxon>
        <taxon>Ascomycota</taxon>
        <taxon>Pezizomycotina</taxon>
        <taxon>Sordariomycetes</taxon>
        <taxon>Xylariomycetidae</taxon>
        <taxon>Amphisphaeriales</taxon>
        <taxon>Pseudomassariaceae</taxon>
        <taxon>Pseudomassariella</taxon>
    </lineage>
</organism>
<dbReference type="GeneID" id="63775626"/>
<dbReference type="Proteomes" id="UP000193689">
    <property type="component" value="Unassembled WGS sequence"/>
</dbReference>